<dbReference type="EMBL" id="BJWL01000003">
    <property type="protein sequence ID" value="GFY84858.1"/>
    <property type="molecule type" value="Genomic_DNA"/>
</dbReference>
<dbReference type="AlphaFoldDB" id="A0A7J0EEG9"/>
<feature type="chain" id="PRO_5036204863" evidence="7">
    <location>
        <begin position="26"/>
        <end position="107"/>
    </location>
</feature>
<dbReference type="PANTHER" id="PTHR39112:SF1">
    <property type="entry name" value="PROTEIN RALF-LIKE 27"/>
    <property type="match status" value="1"/>
</dbReference>
<evidence type="ECO:0000313" key="9">
    <source>
        <dbReference type="EMBL" id="GFY84865.1"/>
    </source>
</evidence>
<dbReference type="Proteomes" id="UP000585474">
    <property type="component" value="Unassembled WGS sequence"/>
</dbReference>
<comment type="similarity">
    <text evidence="2">Belongs to the plant rapid alkalinization factor (RALF) family.</text>
</comment>
<dbReference type="EMBL" id="BJWL01000003">
    <property type="protein sequence ID" value="GFY84865.1"/>
    <property type="molecule type" value="Genomic_DNA"/>
</dbReference>
<comment type="caution">
    <text evidence="9">The sequence shown here is derived from an EMBL/GenBank/DDBJ whole genome shotgun (WGS) entry which is preliminary data.</text>
</comment>
<proteinExistence type="inferred from homology"/>
<keyword evidence="6" id="KW-1015">Disulfide bond</keyword>
<keyword evidence="4" id="KW-0372">Hormone</keyword>
<evidence type="ECO:0000256" key="7">
    <source>
        <dbReference type="SAM" id="SignalP"/>
    </source>
</evidence>
<protein>
    <submittedName>
        <fullName evidence="9">Uncharacterized protein</fullName>
    </submittedName>
</protein>
<dbReference type="InterPro" id="IPR039252">
    <property type="entry name" value="RALFL27"/>
</dbReference>
<dbReference type="PANTHER" id="PTHR39112">
    <property type="entry name" value="PROTEIN RALF-LIKE 27-RELATED"/>
    <property type="match status" value="1"/>
</dbReference>
<evidence type="ECO:0000256" key="4">
    <source>
        <dbReference type="ARBA" id="ARBA00022702"/>
    </source>
</evidence>
<accession>A0A7J0EEG9</accession>
<dbReference type="Pfam" id="PF05498">
    <property type="entry name" value="RALF"/>
    <property type="match status" value="1"/>
</dbReference>
<evidence type="ECO:0000313" key="8">
    <source>
        <dbReference type="EMBL" id="GFY84858.1"/>
    </source>
</evidence>
<gene>
    <name evidence="8" type="ORF">Acr_03g0016320</name>
    <name evidence="9" type="ORF">Acr_03g0016390</name>
</gene>
<dbReference type="InterPro" id="IPR008801">
    <property type="entry name" value="RALF"/>
</dbReference>
<evidence type="ECO:0000256" key="1">
    <source>
        <dbReference type="ARBA" id="ARBA00004613"/>
    </source>
</evidence>
<evidence type="ECO:0000256" key="2">
    <source>
        <dbReference type="ARBA" id="ARBA00009178"/>
    </source>
</evidence>
<evidence type="ECO:0000256" key="6">
    <source>
        <dbReference type="ARBA" id="ARBA00023157"/>
    </source>
</evidence>
<dbReference type="GO" id="GO:0005576">
    <property type="term" value="C:extracellular region"/>
    <property type="evidence" value="ECO:0007669"/>
    <property type="project" value="UniProtKB-SubCell"/>
</dbReference>
<keyword evidence="10" id="KW-1185">Reference proteome</keyword>
<keyword evidence="5 7" id="KW-0732">Signal</keyword>
<reference evidence="9 10" key="1">
    <citation type="submission" date="2019-07" db="EMBL/GenBank/DDBJ databases">
        <title>De Novo Assembly of kiwifruit Actinidia rufa.</title>
        <authorList>
            <person name="Sugita-Konishi S."/>
            <person name="Sato K."/>
            <person name="Mori E."/>
            <person name="Abe Y."/>
            <person name="Kisaki G."/>
            <person name="Hamano K."/>
            <person name="Suezawa K."/>
            <person name="Otani M."/>
            <person name="Fukuda T."/>
            <person name="Manabe T."/>
            <person name="Gomi K."/>
            <person name="Tabuchi M."/>
            <person name="Akimitsu K."/>
            <person name="Kataoka I."/>
        </authorList>
    </citation>
    <scope>NUCLEOTIDE SEQUENCE [LARGE SCALE GENOMIC DNA]</scope>
    <source>
        <strain evidence="10">cv. Fuchu</strain>
        <strain evidence="9">Fuchu</strain>
    </source>
</reference>
<evidence type="ECO:0000313" key="10">
    <source>
        <dbReference type="Proteomes" id="UP000585474"/>
    </source>
</evidence>
<dbReference type="GO" id="GO:0005179">
    <property type="term" value="F:hormone activity"/>
    <property type="evidence" value="ECO:0007669"/>
    <property type="project" value="UniProtKB-KW"/>
</dbReference>
<sequence>MKIGPYLFFFYSSALVLLILLRTDAAPANSSCGGGDDDECVAEEFDEFLMESEVSRRILASNQPHLAYGALEKGKACNAMIYGDCVGKANRDNRPCTLYTRCKRRPG</sequence>
<comment type="subcellular location">
    <subcellularLocation>
        <location evidence="1">Secreted</location>
    </subcellularLocation>
</comment>
<dbReference type="OrthoDB" id="1098901at2759"/>
<evidence type="ECO:0000256" key="3">
    <source>
        <dbReference type="ARBA" id="ARBA00022525"/>
    </source>
</evidence>
<name>A0A7J0EEG9_9ERIC</name>
<evidence type="ECO:0000256" key="5">
    <source>
        <dbReference type="ARBA" id="ARBA00022729"/>
    </source>
</evidence>
<organism evidence="9 10">
    <name type="scientific">Actinidia rufa</name>
    <dbReference type="NCBI Taxonomy" id="165716"/>
    <lineage>
        <taxon>Eukaryota</taxon>
        <taxon>Viridiplantae</taxon>
        <taxon>Streptophyta</taxon>
        <taxon>Embryophyta</taxon>
        <taxon>Tracheophyta</taxon>
        <taxon>Spermatophyta</taxon>
        <taxon>Magnoliopsida</taxon>
        <taxon>eudicotyledons</taxon>
        <taxon>Gunneridae</taxon>
        <taxon>Pentapetalae</taxon>
        <taxon>asterids</taxon>
        <taxon>Ericales</taxon>
        <taxon>Actinidiaceae</taxon>
        <taxon>Actinidia</taxon>
    </lineage>
</organism>
<keyword evidence="3" id="KW-0964">Secreted</keyword>
<feature type="signal peptide" evidence="7">
    <location>
        <begin position="1"/>
        <end position="25"/>
    </location>
</feature>